<feature type="compositionally biased region" description="Basic and acidic residues" evidence="1">
    <location>
        <begin position="43"/>
        <end position="54"/>
    </location>
</feature>
<gene>
    <name evidence="4" type="ORF">BECKSD772E_GA0070983_10837</name>
    <name evidence="3" type="ORF">BECKSD772F_GA0070984_10847</name>
</gene>
<protein>
    <submittedName>
        <fullName evidence="3">Peptidoglycan binding domain-containing protein</fullName>
    </submittedName>
</protein>
<reference evidence="3" key="1">
    <citation type="submission" date="2019-02" db="EMBL/GenBank/DDBJ databases">
        <authorList>
            <person name="Gruber-Vodicka R. H."/>
            <person name="Seah K. B. B."/>
        </authorList>
    </citation>
    <scope>NUCLEOTIDE SEQUENCE</scope>
    <source>
        <strain evidence="4">BECK_S1320</strain>
        <strain evidence="3">BECK_S1321</strain>
    </source>
</reference>
<organism evidence="3">
    <name type="scientific">Candidatus Kentrum sp. SD</name>
    <dbReference type="NCBI Taxonomy" id="2126332"/>
    <lineage>
        <taxon>Bacteria</taxon>
        <taxon>Pseudomonadati</taxon>
        <taxon>Pseudomonadota</taxon>
        <taxon>Gammaproteobacteria</taxon>
        <taxon>Candidatus Kentrum</taxon>
    </lineage>
</organism>
<dbReference type="InterPro" id="IPR002477">
    <property type="entry name" value="Peptidoglycan-bd-like"/>
</dbReference>
<sequence>MTIQSRSSESISGRNIRKISVAISVLIATSLVGGCAANSGVSKSDDAKSQEVVERSTTPQAQVKPGEELLPPNAKPGECYARVWVEPTYVTKTETLQVKEAGERIEVIPAKYELVNETIEVSSASSRLVEIPPVYGTETESVLVESATREWLVDTKPGAAPATEEVLNRARTHGINLDAARAGMCFHEHYLPAGYRETMTEVEVSPASERISIIPAKYRNVEKRVLVKEASTRVIEVPAVYETVTETIVDKPAHTVWKKGTGPIQKINEATGEIMCLVDIPATYKTITKRVIKTPATTKVIEIPAVYKNEVVRELVSDAQEVRSPIPARYKKVKGKEKIADGRLVWHEVHDKTHSMNTRTGAKICLIEKPAKYKNVTRKVIKTPTSTKTVEVPARYKTIKVRKLVNAPQEKRIEIPAEYRKVTRRELRQDGHMEWRSILCKTNMTRTRITDIQKALKKAGYDPGPIDGNVGARTMAAVNAFQKAKGLPVDRYLNVATLKALGVSTK</sequence>
<evidence type="ECO:0000256" key="1">
    <source>
        <dbReference type="SAM" id="MobiDB-lite"/>
    </source>
</evidence>
<feature type="region of interest" description="Disordered" evidence="1">
    <location>
        <begin position="38"/>
        <end position="73"/>
    </location>
</feature>
<dbReference type="InterPro" id="IPR036366">
    <property type="entry name" value="PGBDSf"/>
</dbReference>
<dbReference type="EMBL" id="CAADFR010000084">
    <property type="protein sequence ID" value="VFK41122.1"/>
    <property type="molecule type" value="Genomic_DNA"/>
</dbReference>
<dbReference type="SUPFAM" id="SSF47090">
    <property type="entry name" value="PGBD-like"/>
    <property type="match status" value="1"/>
</dbReference>
<evidence type="ECO:0000313" key="3">
    <source>
        <dbReference type="EMBL" id="VFK41122.1"/>
    </source>
</evidence>
<accession>A0A450YHT3</accession>
<evidence type="ECO:0000313" key="4">
    <source>
        <dbReference type="EMBL" id="VFK46914.1"/>
    </source>
</evidence>
<name>A0A450YHT3_9GAMM</name>
<dbReference type="Pfam" id="PF01471">
    <property type="entry name" value="PG_binding_1"/>
    <property type="match status" value="1"/>
</dbReference>
<dbReference type="Gene3D" id="1.10.101.10">
    <property type="entry name" value="PGBD-like superfamily/PGBD"/>
    <property type="match status" value="1"/>
</dbReference>
<dbReference type="EMBL" id="CAADFU010000083">
    <property type="protein sequence ID" value="VFK46914.1"/>
    <property type="molecule type" value="Genomic_DNA"/>
</dbReference>
<feature type="domain" description="Peptidoglycan binding-like" evidence="2">
    <location>
        <begin position="447"/>
        <end position="501"/>
    </location>
</feature>
<dbReference type="AlphaFoldDB" id="A0A450YHT3"/>
<evidence type="ECO:0000259" key="2">
    <source>
        <dbReference type="Pfam" id="PF01471"/>
    </source>
</evidence>
<proteinExistence type="predicted"/>
<dbReference type="InterPro" id="IPR036365">
    <property type="entry name" value="PGBD-like_sf"/>
</dbReference>
<dbReference type="PROSITE" id="PS51257">
    <property type="entry name" value="PROKAR_LIPOPROTEIN"/>
    <property type="match status" value="1"/>
</dbReference>